<feature type="domain" description="CBS" evidence="13">
    <location>
        <begin position="286"/>
        <end position="346"/>
    </location>
</feature>
<evidence type="ECO:0000256" key="8">
    <source>
        <dbReference type="ARBA" id="ARBA00023136"/>
    </source>
</evidence>
<evidence type="ECO:0000256" key="2">
    <source>
        <dbReference type="ARBA" id="ARBA00006337"/>
    </source>
</evidence>
<evidence type="ECO:0000256" key="4">
    <source>
        <dbReference type="ARBA" id="ARBA00022692"/>
    </source>
</evidence>
<evidence type="ECO:0000256" key="7">
    <source>
        <dbReference type="ARBA" id="ARBA00023122"/>
    </source>
</evidence>
<evidence type="ECO:0000256" key="1">
    <source>
        <dbReference type="ARBA" id="ARBA00004651"/>
    </source>
</evidence>
<dbReference type="InterPro" id="IPR044751">
    <property type="entry name" value="Ion_transp-like_CBS"/>
</dbReference>
<evidence type="ECO:0000256" key="9">
    <source>
        <dbReference type="PROSITE-ProRule" id="PRU00703"/>
    </source>
</evidence>
<dbReference type="SMART" id="SM01091">
    <property type="entry name" value="CorC_HlyC"/>
    <property type="match status" value="1"/>
</dbReference>
<dbReference type="Pfam" id="PF03471">
    <property type="entry name" value="CorC_HlyC"/>
    <property type="match status" value="1"/>
</dbReference>
<evidence type="ECO:0000256" key="10">
    <source>
        <dbReference type="PROSITE-ProRule" id="PRU01193"/>
    </source>
</evidence>
<evidence type="ECO:0000313" key="16">
    <source>
        <dbReference type="Proteomes" id="UP000199019"/>
    </source>
</evidence>
<evidence type="ECO:0000256" key="5">
    <source>
        <dbReference type="ARBA" id="ARBA00022737"/>
    </source>
</evidence>
<dbReference type="GO" id="GO:0005886">
    <property type="term" value="C:plasma membrane"/>
    <property type="evidence" value="ECO:0007669"/>
    <property type="project" value="UniProtKB-SubCell"/>
</dbReference>
<evidence type="ECO:0000256" key="11">
    <source>
        <dbReference type="SAM" id="MobiDB-lite"/>
    </source>
</evidence>
<keyword evidence="5" id="KW-0677">Repeat</keyword>
<dbReference type="AlphaFoldDB" id="A0A1H9RHX4"/>
<keyword evidence="6 10" id="KW-1133">Transmembrane helix</keyword>
<evidence type="ECO:0000313" key="15">
    <source>
        <dbReference type="EMBL" id="SER72356.1"/>
    </source>
</evidence>
<keyword evidence="16" id="KW-1185">Reference proteome</keyword>
<name>A0A1H9RHX4_9MICO</name>
<dbReference type="InterPro" id="IPR046342">
    <property type="entry name" value="CBS_dom_sf"/>
</dbReference>
<dbReference type="GO" id="GO:0050660">
    <property type="term" value="F:flavin adenine dinucleotide binding"/>
    <property type="evidence" value="ECO:0007669"/>
    <property type="project" value="InterPro"/>
</dbReference>
<dbReference type="PANTHER" id="PTHR43099:SF6">
    <property type="entry name" value="UPF0053 PROTEIN RV1842C"/>
    <property type="match status" value="1"/>
</dbReference>
<dbReference type="InterPro" id="IPR002550">
    <property type="entry name" value="CNNM"/>
</dbReference>
<evidence type="ECO:0000259" key="13">
    <source>
        <dbReference type="PROSITE" id="PS51371"/>
    </source>
</evidence>
<keyword evidence="8 10" id="KW-0472">Membrane</keyword>
<dbReference type="Gene3D" id="3.30.465.10">
    <property type="match status" value="1"/>
</dbReference>
<proteinExistence type="inferred from homology"/>
<dbReference type="Gene3D" id="3.10.580.10">
    <property type="entry name" value="CBS-domain"/>
    <property type="match status" value="1"/>
</dbReference>
<dbReference type="InterPro" id="IPR051676">
    <property type="entry name" value="UPF0053_domain"/>
</dbReference>
<dbReference type="PANTHER" id="PTHR43099">
    <property type="entry name" value="UPF0053 PROTEIN YRKA"/>
    <property type="match status" value="1"/>
</dbReference>
<accession>A0A1H9RHX4</accession>
<comment type="similarity">
    <text evidence="2">Belongs to the UPF0053 family.</text>
</comment>
<evidence type="ECO:0000259" key="14">
    <source>
        <dbReference type="PROSITE" id="PS51846"/>
    </source>
</evidence>
<dbReference type="Pfam" id="PF01595">
    <property type="entry name" value="CNNM"/>
    <property type="match status" value="1"/>
</dbReference>
<feature type="transmembrane region" description="Helical" evidence="12">
    <location>
        <begin position="60"/>
        <end position="78"/>
    </location>
</feature>
<sequence length="466" mass="48908">MTEWLLVLAGVLLTAGTAVFVAAEFSLVALDRPTVQRAIDSGDQGAHVVLGSLRRLSTQLSAAQVGITLTTLVLGYLATPSIGKLLQTPLSAMGLTGGTLTSVAAIIALVIATVFSMVFGELLPQFLGISAPLGTAKVVAGPVRVFAVVAKPLIAVLNGSANLVLRGVGITPQEELSGARTPQELASLVRRSAEVGTLDIGTARLVTRSLGFGEQTAADVMSPRARATSIERTANAEDVLRLARSTGHSRFPVTGEDWDDIDGIVHVKRAIAVPHDRRPDVPVSALMVPPLLVPETIRLDPLLLLLRESGLQLAVVVDEYGGTAGVVTLEDVVEEIVGDVSDEHDRARTTGREMTDGSWTVPGLWRPDEVRERCGAPVPEGPAYETTGGWVMAELGRVPVVGDALDLDGWHVTVVAMDGMRVDRLRFSPVGPEAAEQAAAHHDAAAQAVDAEGSSTGSLTDEGEER</sequence>
<organism evidence="15 16">
    <name type="scientific">Pedococcus cremeus</name>
    <dbReference type="NCBI Taxonomy" id="587636"/>
    <lineage>
        <taxon>Bacteria</taxon>
        <taxon>Bacillati</taxon>
        <taxon>Actinomycetota</taxon>
        <taxon>Actinomycetes</taxon>
        <taxon>Micrococcales</taxon>
        <taxon>Intrasporangiaceae</taxon>
        <taxon>Pedococcus</taxon>
    </lineage>
</organism>
<dbReference type="SUPFAM" id="SSF56176">
    <property type="entry name" value="FAD-binding/transporter-associated domain-like"/>
    <property type="match status" value="1"/>
</dbReference>
<feature type="region of interest" description="Disordered" evidence="11">
    <location>
        <begin position="435"/>
        <end position="466"/>
    </location>
</feature>
<protein>
    <submittedName>
        <fullName evidence="15">Hemolysin, contains CBS domains</fullName>
    </submittedName>
</protein>
<dbReference type="InterPro" id="IPR036318">
    <property type="entry name" value="FAD-bd_PCMH-like_sf"/>
</dbReference>
<dbReference type="SUPFAM" id="SSF54631">
    <property type="entry name" value="CBS-domain pair"/>
    <property type="match status" value="1"/>
</dbReference>
<dbReference type="EMBL" id="FOHB01000001">
    <property type="protein sequence ID" value="SER72356.1"/>
    <property type="molecule type" value="Genomic_DNA"/>
</dbReference>
<dbReference type="Proteomes" id="UP000199019">
    <property type="component" value="Unassembled WGS sequence"/>
</dbReference>
<evidence type="ECO:0000256" key="12">
    <source>
        <dbReference type="SAM" id="Phobius"/>
    </source>
</evidence>
<dbReference type="InterPro" id="IPR005170">
    <property type="entry name" value="Transptr-assoc_dom"/>
</dbReference>
<comment type="subcellular location">
    <subcellularLocation>
        <location evidence="1">Cell membrane</location>
        <topology evidence="1">Multi-pass membrane protein</topology>
    </subcellularLocation>
</comment>
<dbReference type="OrthoDB" id="110231at2"/>
<keyword evidence="3" id="KW-1003">Cell membrane</keyword>
<dbReference type="InterPro" id="IPR016169">
    <property type="entry name" value="FAD-bd_PCMH_sub2"/>
</dbReference>
<dbReference type="PROSITE" id="PS51371">
    <property type="entry name" value="CBS"/>
    <property type="match status" value="1"/>
</dbReference>
<keyword evidence="4 10" id="KW-0812">Transmembrane</keyword>
<keyword evidence="7 9" id="KW-0129">CBS domain</keyword>
<reference evidence="16" key="1">
    <citation type="submission" date="2016-10" db="EMBL/GenBank/DDBJ databases">
        <authorList>
            <person name="Varghese N."/>
            <person name="Submissions S."/>
        </authorList>
    </citation>
    <scope>NUCLEOTIDE SEQUENCE [LARGE SCALE GENOMIC DNA]</scope>
    <source>
        <strain evidence="16">CGMCC 1.6963</strain>
    </source>
</reference>
<evidence type="ECO:0000256" key="6">
    <source>
        <dbReference type="ARBA" id="ARBA00022989"/>
    </source>
</evidence>
<feature type="domain" description="CNNM transmembrane" evidence="14">
    <location>
        <begin position="1"/>
        <end position="202"/>
    </location>
</feature>
<dbReference type="STRING" id="587636.SAMN05216199_0992"/>
<dbReference type="PROSITE" id="PS51846">
    <property type="entry name" value="CNNM"/>
    <property type="match status" value="1"/>
</dbReference>
<dbReference type="Pfam" id="PF00571">
    <property type="entry name" value="CBS"/>
    <property type="match status" value="2"/>
</dbReference>
<feature type="transmembrane region" description="Helical" evidence="12">
    <location>
        <begin position="90"/>
        <end position="119"/>
    </location>
</feature>
<dbReference type="InterPro" id="IPR000644">
    <property type="entry name" value="CBS_dom"/>
</dbReference>
<gene>
    <name evidence="15" type="ORF">SAMN05216199_0992</name>
</gene>
<dbReference type="CDD" id="cd04590">
    <property type="entry name" value="CBS_pair_CorC_HlyC_assoc"/>
    <property type="match status" value="1"/>
</dbReference>
<dbReference type="RefSeq" id="WP_091755807.1">
    <property type="nucleotide sequence ID" value="NZ_FOHB01000001.1"/>
</dbReference>
<evidence type="ECO:0000256" key="3">
    <source>
        <dbReference type="ARBA" id="ARBA00022475"/>
    </source>
</evidence>